<dbReference type="Proteomes" id="UP001219525">
    <property type="component" value="Unassembled WGS sequence"/>
</dbReference>
<organism evidence="1 2">
    <name type="scientific">Mycena pura</name>
    <dbReference type="NCBI Taxonomy" id="153505"/>
    <lineage>
        <taxon>Eukaryota</taxon>
        <taxon>Fungi</taxon>
        <taxon>Dikarya</taxon>
        <taxon>Basidiomycota</taxon>
        <taxon>Agaricomycotina</taxon>
        <taxon>Agaricomycetes</taxon>
        <taxon>Agaricomycetidae</taxon>
        <taxon>Agaricales</taxon>
        <taxon>Marasmiineae</taxon>
        <taxon>Mycenaceae</taxon>
        <taxon>Mycena</taxon>
    </lineage>
</organism>
<gene>
    <name evidence="1" type="ORF">GGX14DRAFT_381456</name>
</gene>
<name>A0AAD6UVB5_9AGAR</name>
<dbReference type="EMBL" id="JARJCW010000137">
    <property type="protein sequence ID" value="KAJ7191153.1"/>
    <property type="molecule type" value="Genomic_DNA"/>
</dbReference>
<evidence type="ECO:0000313" key="2">
    <source>
        <dbReference type="Proteomes" id="UP001219525"/>
    </source>
</evidence>
<reference evidence="1" key="1">
    <citation type="submission" date="2023-03" db="EMBL/GenBank/DDBJ databases">
        <title>Massive genome expansion in bonnet fungi (Mycena s.s.) driven by repeated elements and novel gene families across ecological guilds.</title>
        <authorList>
            <consortium name="Lawrence Berkeley National Laboratory"/>
            <person name="Harder C.B."/>
            <person name="Miyauchi S."/>
            <person name="Viragh M."/>
            <person name="Kuo A."/>
            <person name="Thoen E."/>
            <person name="Andreopoulos B."/>
            <person name="Lu D."/>
            <person name="Skrede I."/>
            <person name="Drula E."/>
            <person name="Henrissat B."/>
            <person name="Morin E."/>
            <person name="Kohler A."/>
            <person name="Barry K."/>
            <person name="LaButti K."/>
            <person name="Morin E."/>
            <person name="Salamov A."/>
            <person name="Lipzen A."/>
            <person name="Mereny Z."/>
            <person name="Hegedus B."/>
            <person name="Baldrian P."/>
            <person name="Stursova M."/>
            <person name="Weitz H."/>
            <person name="Taylor A."/>
            <person name="Grigoriev I.V."/>
            <person name="Nagy L.G."/>
            <person name="Martin F."/>
            <person name="Kauserud H."/>
        </authorList>
    </citation>
    <scope>NUCLEOTIDE SEQUENCE</scope>
    <source>
        <strain evidence="1">9144</strain>
    </source>
</reference>
<comment type="caution">
    <text evidence="1">The sequence shown here is derived from an EMBL/GenBank/DDBJ whole genome shotgun (WGS) entry which is preliminary data.</text>
</comment>
<dbReference type="AlphaFoldDB" id="A0AAD6UVB5"/>
<proteinExistence type="predicted"/>
<keyword evidence="2" id="KW-1185">Reference proteome</keyword>
<protein>
    <submittedName>
        <fullName evidence="1">Uncharacterized protein</fullName>
    </submittedName>
</protein>
<accession>A0AAD6UVB5</accession>
<evidence type="ECO:0000313" key="1">
    <source>
        <dbReference type="EMBL" id="KAJ7191153.1"/>
    </source>
</evidence>
<sequence length="311" mass="34923">MFLLRAYLIRVFGDMPAMAKLMRMKGPNGLHPCRECNIEGIRDVAGGGKTYYVPIHRPGGHLYDLWHLPRRTHDEFVEQAIAVDAAATDAEAERLAKASGINIILLMNGLPVLATLSSLSFPASFGHNLMHLISENLIKNLLDFWTGSFKGLGQGKEEYELSVANCEAIGRECELAGNTMPAAFGARVPNLHTQRHYFTAESYTLWTTLLAPVLLHERFQRPKYYNHFLDLVSILNDCLALSLDCEYINTTLRRKIIDWVAKYERCVLQSNFFFDVLTLTLISAITTNTSRHASQPVLSPCMRSFTSPTIS</sequence>